<keyword evidence="8" id="KW-0963">Cytoplasm</keyword>
<evidence type="ECO:0000256" key="7">
    <source>
        <dbReference type="ARBA" id="ARBA00048258"/>
    </source>
</evidence>
<name>A0ABY3YQA5_9FLAO</name>
<evidence type="ECO:0000256" key="4">
    <source>
        <dbReference type="ARBA" id="ARBA00022655"/>
    </source>
</evidence>
<feature type="binding site" evidence="8">
    <location>
        <begin position="30"/>
        <end position="37"/>
    </location>
    <ligand>
        <name>ATP</name>
        <dbReference type="ChEBI" id="CHEBI:30616"/>
    </ligand>
</feature>
<feature type="binding site" evidence="8">
    <location>
        <position position="61"/>
    </location>
    <ligand>
        <name>beta-alanine</name>
        <dbReference type="ChEBI" id="CHEBI:57966"/>
    </ligand>
</feature>
<dbReference type="InterPro" id="IPR004821">
    <property type="entry name" value="Cyt_trans-like"/>
</dbReference>
<sequence length="282" mass="32572">MKIFKQKQLLYSFLKEEQKNNKSIGFVPTMGALHEGHMSLIERASTENELTVVSIFVNPTQFDNKSDLENYPRFIEKDVKILEKTNPDIIIFTPSVEEIYANNVTAETFDFDGLEHEMEGKFRTGHFDGVGTIVKQLLEITIPDRAYFGEKDYQQLLIVKKLVLKNNIPVQVIGCPIERESNGLAMSSRNERLPSETRKQAAFIYRTLLKAKDMFGTKNASEVKEWVESQFQQERLFDLEYIEIANAETLRPSEQKKENEKYRAFIAVHANNIRLIDNIALN</sequence>
<dbReference type="Gene3D" id="3.40.50.620">
    <property type="entry name" value="HUPs"/>
    <property type="match status" value="1"/>
</dbReference>
<dbReference type="CDD" id="cd00560">
    <property type="entry name" value="PanC"/>
    <property type="match status" value="1"/>
</dbReference>
<dbReference type="HAMAP" id="MF_00158">
    <property type="entry name" value="PanC"/>
    <property type="match status" value="1"/>
</dbReference>
<dbReference type="NCBIfam" id="TIGR00125">
    <property type="entry name" value="cyt_tran_rel"/>
    <property type="match status" value="1"/>
</dbReference>
<comment type="subunit">
    <text evidence="8">Homodimer.</text>
</comment>
<dbReference type="Proteomes" id="UP000829476">
    <property type="component" value="Chromosome"/>
</dbReference>
<comment type="subcellular location">
    <subcellularLocation>
        <location evidence="8">Cytoplasm</location>
    </subcellularLocation>
</comment>
<dbReference type="Gene3D" id="3.30.1300.10">
    <property type="entry name" value="Pantoate-beta-alanine ligase, C-terminal domain"/>
    <property type="match status" value="1"/>
</dbReference>
<keyword evidence="5 8" id="KW-0547">Nucleotide-binding</keyword>
<comment type="function">
    <text evidence="8">Catalyzes the condensation of pantoate with beta-alanine in an ATP-dependent reaction via a pantoyl-adenylate intermediate.</text>
</comment>
<dbReference type="NCBIfam" id="TIGR00018">
    <property type="entry name" value="panC"/>
    <property type="match status" value="1"/>
</dbReference>
<accession>A0ABY3YQA5</accession>
<evidence type="ECO:0000256" key="1">
    <source>
        <dbReference type="ARBA" id="ARBA00004990"/>
    </source>
</evidence>
<feature type="binding site" evidence="8">
    <location>
        <begin position="186"/>
        <end position="189"/>
    </location>
    <ligand>
        <name>ATP</name>
        <dbReference type="ChEBI" id="CHEBI:30616"/>
    </ligand>
</feature>
<comment type="miscellaneous">
    <text evidence="8">The reaction proceeds by a bi uni uni bi ping pong mechanism.</text>
</comment>
<evidence type="ECO:0000256" key="8">
    <source>
        <dbReference type="HAMAP-Rule" id="MF_00158"/>
    </source>
</evidence>
<evidence type="ECO:0000256" key="6">
    <source>
        <dbReference type="ARBA" id="ARBA00022840"/>
    </source>
</evidence>
<comment type="pathway">
    <text evidence="1 8">Cofactor biosynthesis; (R)-pantothenate biosynthesis; (R)-pantothenate from (R)-pantoate and beta-alanine: step 1/1.</text>
</comment>
<feature type="binding site" evidence="8">
    <location>
        <position position="155"/>
    </location>
    <ligand>
        <name>(R)-pantoate</name>
        <dbReference type="ChEBI" id="CHEBI:15980"/>
    </ligand>
</feature>
<dbReference type="EC" id="6.3.2.1" evidence="8"/>
<dbReference type="InterPro" id="IPR003721">
    <property type="entry name" value="Pantoate_ligase"/>
</dbReference>
<reference evidence="9 10" key="1">
    <citation type="journal article" date="2018" name="Int. J. Syst. Evol. Microbiol.">
        <title>Zhouia spongiae sp. nov., isolated from a marine sponge.</title>
        <authorList>
            <person name="Zhuang L."/>
            <person name="Lin B."/>
            <person name="Qin F."/>
            <person name="Luo L."/>
        </authorList>
    </citation>
    <scope>NUCLEOTIDE SEQUENCE [LARGE SCALE GENOMIC DNA]</scope>
    <source>
        <strain evidence="9 10">HN-Y44</strain>
    </source>
</reference>
<keyword evidence="4 8" id="KW-0566">Pantothenate biosynthesis</keyword>
<feature type="binding site" evidence="8">
    <location>
        <begin position="149"/>
        <end position="152"/>
    </location>
    <ligand>
        <name>ATP</name>
        <dbReference type="ChEBI" id="CHEBI:30616"/>
    </ligand>
</feature>
<keyword evidence="6 8" id="KW-0067">ATP-binding</keyword>
<dbReference type="PANTHER" id="PTHR21299:SF1">
    <property type="entry name" value="PANTOATE--BETA-ALANINE LIGASE"/>
    <property type="match status" value="1"/>
</dbReference>
<dbReference type="InterPro" id="IPR014729">
    <property type="entry name" value="Rossmann-like_a/b/a_fold"/>
</dbReference>
<organism evidence="9 10">
    <name type="scientific">Zhouia spongiae</name>
    <dbReference type="NCBI Taxonomy" id="2202721"/>
    <lineage>
        <taxon>Bacteria</taxon>
        <taxon>Pseudomonadati</taxon>
        <taxon>Bacteroidota</taxon>
        <taxon>Flavobacteriia</taxon>
        <taxon>Flavobacteriales</taxon>
        <taxon>Flavobacteriaceae</taxon>
        <taxon>Zhouia</taxon>
    </lineage>
</organism>
<dbReference type="PANTHER" id="PTHR21299">
    <property type="entry name" value="CYTIDYLATE KINASE/PANTOATE-BETA-ALANINE LIGASE"/>
    <property type="match status" value="1"/>
</dbReference>
<feature type="active site" description="Proton donor" evidence="8">
    <location>
        <position position="37"/>
    </location>
</feature>
<keyword evidence="10" id="KW-1185">Reference proteome</keyword>
<comment type="catalytic activity">
    <reaction evidence="7 8">
        <text>(R)-pantoate + beta-alanine + ATP = (R)-pantothenate + AMP + diphosphate + H(+)</text>
        <dbReference type="Rhea" id="RHEA:10912"/>
        <dbReference type="ChEBI" id="CHEBI:15378"/>
        <dbReference type="ChEBI" id="CHEBI:15980"/>
        <dbReference type="ChEBI" id="CHEBI:29032"/>
        <dbReference type="ChEBI" id="CHEBI:30616"/>
        <dbReference type="ChEBI" id="CHEBI:33019"/>
        <dbReference type="ChEBI" id="CHEBI:57966"/>
        <dbReference type="ChEBI" id="CHEBI:456215"/>
        <dbReference type="EC" id="6.3.2.1"/>
    </reaction>
</comment>
<evidence type="ECO:0000313" key="9">
    <source>
        <dbReference type="EMBL" id="UNY99987.1"/>
    </source>
</evidence>
<gene>
    <name evidence="8 9" type="primary">panC</name>
    <name evidence="9" type="ORF">MQE36_06470</name>
</gene>
<protein>
    <recommendedName>
        <fullName evidence="8">Pantothenate synthetase</fullName>
        <shortName evidence="8">PS</shortName>
        <ecNumber evidence="8">6.3.2.1</ecNumber>
    </recommendedName>
    <alternativeName>
        <fullName evidence="8">Pantoate--beta-alanine ligase</fullName>
    </alternativeName>
    <alternativeName>
        <fullName evidence="8">Pantoate-activating enzyme</fullName>
    </alternativeName>
</protein>
<comment type="similarity">
    <text evidence="2 8">Belongs to the pantothenate synthetase family.</text>
</comment>
<evidence type="ECO:0000313" key="10">
    <source>
        <dbReference type="Proteomes" id="UP000829476"/>
    </source>
</evidence>
<dbReference type="InterPro" id="IPR042176">
    <property type="entry name" value="Pantoate_ligase_C"/>
</dbReference>
<dbReference type="EMBL" id="CP094326">
    <property type="protein sequence ID" value="UNY99987.1"/>
    <property type="molecule type" value="Genomic_DNA"/>
</dbReference>
<feature type="binding site" evidence="8">
    <location>
        <position position="61"/>
    </location>
    <ligand>
        <name>(R)-pantoate</name>
        <dbReference type="ChEBI" id="CHEBI:15980"/>
    </ligand>
</feature>
<dbReference type="Pfam" id="PF02569">
    <property type="entry name" value="Pantoate_ligase"/>
    <property type="match status" value="1"/>
</dbReference>
<dbReference type="GO" id="GO:0016874">
    <property type="term" value="F:ligase activity"/>
    <property type="evidence" value="ECO:0007669"/>
    <property type="project" value="UniProtKB-KW"/>
</dbReference>
<dbReference type="SUPFAM" id="SSF52374">
    <property type="entry name" value="Nucleotidylyl transferase"/>
    <property type="match status" value="1"/>
</dbReference>
<keyword evidence="3 8" id="KW-0436">Ligase</keyword>
<dbReference type="RefSeq" id="WP_242938355.1">
    <property type="nucleotide sequence ID" value="NZ_CP094326.1"/>
</dbReference>
<evidence type="ECO:0000256" key="3">
    <source>
        <dbReference type="ARBA" id="ARBA00022598"/>
    </source>
</evidence>
<proteinExistence type="inferred from homology"/>
<evidence type="ECO:0000256" key="2">
    <source>
        <dbReference type="ARBA" id="ARBA00009256"/>
    </source>
</evidence>
<comment type="caution">
    <text evidence="8">Lacks conserved residue(s) required for the propagation of feature annotation.</text>
</comment>
<evidence type="ECO:0000256" key="5">
    <source>
        <dbReference type="ARBA" id="ARBA00022741"/>
    </source>
</evidence>